<dbReference type="Pfam" id="PF13581">
    <property type="entry name" value="HATPase_c_2"/>
    <property type="match status" value="1"/>
</dbReference>
<keyword evidence="4" id="KW-1185">Reference proteome</keyword>
<keyword evidence="3" id="KW-0418">Kinase</keyword>
<evidence type="ECO:0000313" key="4">
    <source>
        <dbReference type="Proteomes" id="UP000181951"/>
    </source>
</evidence>
<proteinExistence type="predicted"/>
<organism evidence="3 4">
    <name type="scientific">Actinacidiphila rubida</name>
    <dbReference type="NCBI Taxonomy" id="310780"/>
    <lineage>
        <taxon>Bacteria</taxon>
        <taxon>Bacillati</taxon>
        <taxon>Actinomycetota</taxon>
        <taxon>Actinomycetes</taxon>
        <taxon>Kitasatosporales</taxon>
        <taxon>Streptomycetaceae</taxon>
        <taxon>Actinacidiphila</taxon>
    </lineage>
</organism>
<keyword evidence="3" id="KW-0808">Transferase</keyword>
<keyword evidence="1" id="KW-0723">Serine/threonine-protein kinase</keyword>
<dbReference type="PANTHER" id="PTHR35526:SF3">
    <property type="entry name" value="ANTI-SIGMA-F FACTOR RSBW"/>
    <property type="match status" value="1"/>
</dbReference>
<evidence type="ECO:0000313" key="3">
    <source>
        <dbReference type="EMBL" id="SEO25628.1"/>
    </source>
</evidence>
<dbReference type="InterPro" id="IPR036890">
    <property type="entry name" value="HATPase_C_sf"/>
</dbReference>
<dbReference type="CDD" id="cd16936">
    <property type="entry name" value="HATPase_RsbW-like"/>
    <property type="match status" value="1"/>
</dbReference>
<feature type="domain" description="Histidine kinase/HSP90-like ATPase" evidence="2">
    <location>
        <begin position="12"/>
        <end position="104"/>
    </location>
</feature>
<dbReference type="Proteomes" id="UP000181951">
    <property type="component" value="Unassembled WGS sequence"/>
</dbReference>
<dbReference type="SUPFAM" id="SSF55874">
    <property type="entry name" value="ATPase domain of HSP90 chaperone/DNA topoisomerase II/histidine kinase"/>
    <property type="match status" value="1"/>
</dbReference>
<dbReference type="Gene3D" id="3.30.565.10">
    <property type="entry name" value="Histidine kinase-like ATPase, C-terminal domain"/>
    <property type="match status" value="1"/>
</dbReference>
<protein>
    <submittedName>
        <fullName evidence="3">Histidine kinase-like ATPase domain-containing protein</fullName>
    </submittedName>
</protein>
<dbReference type="InterPro" id="IPR003594">
    <property type="entry name" value="HATPase_dom"/>
</dbReference>
<gene>
    <name evidence="3" type="ORF">SAMN05216267_102160</name>
</gene>
<sequence length="112" mass="12623">MGVMDGWGLRRRVEDVRLCASELASNALIHGTIHDHRFLVRLDYDGVRLRLEVHDSRGREEGAELRARSPRETEPRGRGLLIVAALADAWGVEGRRDLGKVVWAHFSGGEER</sequence>
<evidence type="ECO:0000259" key="2">
    <source>
        <dbReference type="Pfam" id="PF13581"/>
    </source>
</evidence>
<dbReference type="PANTHER" id="PTHR35526">
    <property type="entry name" value="ANTI-SIGMA-F FACTOR RSBW-RELATED"/>
    <property type="match status" value="1"/>
</dbReference>
<evidence type="ECO:0000256" key="1">
    <source>
        <dbReference type="ARBA" id="ARBA00022527"/>
    </source>
</evidence>
<dbReference type="GO" id="GO:0004674">
    <property type="term" value="F:protein serine/threonine kinase activity"/>
    <property type="evidence" value="ECO:0007669"/>
    <property type="project" value="UniProtKB-KW"/>
</dbReference>
<reference evidence="3 4" key="1">
    <citation type="submission" date="2016-10" db="EMBL/GenBank/DDBJ databases">
        <authorList>
            <person name="de Groot N.N."/>
        </authorList>
    </citation>
    <scope>NUCLEOTIDE SEQUENCE [LARGE SCALE GENOMIC DNA]</scope>
    <source>
        <strain evidence="3 4">CGMCC 4.2026</strain>
    </source>
</reference>
<dbReference type="EMBL" id="FODD01000021">
    <property type="protein sequence ID" value="SEO25628.1"/>
    <property type="molecule type" value="Genomic_DNA"/>
</dbReference>
<accession>A0A1H8N813</accession>
<dbReference type="AlphaFoldDB" id="A0A1H8N813"/>
<dbReference type="InterPro" id="IPR050267">
    <property type="entry name" value="Anti-sigma-factor_SerPK"/>
</dbReference>
<name>A0A1H8N813_9ACTN</name>
<dbReference type="STRING" id="310780.SAMN05216267_102160"/>